<dbReference type="Proteomes" id="UP000307140">
    <property type="component" value="Unassembled WGS sequence"/>
</dbReference>
<reference evidence="3 4" key="1">
    <citation type="submission" date="2019-05" db="EMBL/GenBank/DDBJ databases">
        <title>Polaribacter aestuariivivens sp. nov., isolated from a tidal flat.</title>
        <authorList>
            <person name="Yoon J.-H."/>
        </authorList>
    </citation>
    <scope>NUCLEOTIDE SEQUENCE [LARGE SCALE GENOMIC DNA]</scope>
    <source>
        <strain evidence="3 4">DBTF-3</strain>
    </source>
</reference>
<evidence type="ECO:0000256" key="1">
    <source>
        <dbReference type="SAM" id="Phobius"/>
    </source>
</evidence>
<evidence type="ECO:0000256" key="2">
    <source>
        <dbReference type="SAM" id="SignalP"/>
    </source>
</evidence>
<dbReference type="OrthoDB" id="678747at2"/>
<feature type="transmembrane region" description="Helical" evidence="1">
    <location>
        <begin position="46"/>
        <end position="65"/>
    </location>
</feature>
<gene>
    <name evidence="3" type="ORF">FDT66_06970</name>
</gene>
<sequence length="73" mass="8316">MYKKQFLLAIFLFFLALETTSAQCAMCKAVVENGDVSMAQGVNNGISYLMVFPYLLIGALFFTIYRYNKKIKN</sequence>
<dbReference type="EMBL" id="VANR01000003">
    <property type="protein sequence ID" value="TMM30499.1"/>
    <property type="molecule type" value="Genomic_DNA"/>
</dbReference>
<dbReference type="RefSeq" id="WP_138535449.1">
    <property type="nucleotide sequence ID" value="NZ_VANR01000003.1"/>
</dbReference>
<keyword evidence="2" id="KW-0732">Signal</keyword>
<keyword evidence="4" id="KW-1185">Reference proteome</keyword>
<keyword evidence="1" id="KW-0472">Membrane</keyword>
<proteinExistence type="predicted"/>
<feature type="chain" id="PRO_5024372370" evidence="2">
    <location>
        <begin position="25"/>
        <end position="73"/>
    </location>
</feature>
<evidence type="ECO:0000313" key="3">
    <source>
        <dbReference type="EMBL" id="TMM30499.1"/>
    </source>
</evidence>
<organism evidence="3 4">
    <name type="scientific">Polaribacter aestuariivivens</name>
    <dbReference type="NCBI Taxonomy" id="2304626"/>
    <lineage>
        <taxon>Bacteria</taxon>
        <taxon>Pseudomonadati</taxon>
        <taxon>Bacteroidota</taxon>
        <taxon>Flavobacteriia</taxon>
        <taxon>Flavobacteriales</taxon>
        <taxon>Flavobacteriaceae</taxon>
    </lineage>
</organism>
<accession>A0A5S3NA77</accession>
<protein>
    <submittedName>
        <fullName evidence="3">Uncharacterized protein</fullName>
    </submittedName>
</protein>
<dbReference type="AlphaFoldDB" id="A0A5S3NA77"/>
<keyword evidence="1" id="KW-1133">Transmembrane helix</keyword>
<comment type="caution">
    <text evidence="3">The sequence shown here is derived from an EMBL/GenBank/DDBJ whole genome shotgun (WGS) entry which is preliminary data.</text>
</comment>
<name>A0A5S3NA77_9FLAO</name>
<feature type="signal peptide" evidence="2">
    <location>
        <begin position="1"/>
        <end position="24"/>
    </location>
</feature>
<evidence type="ECO:0000313" key="4">
    <source>
        <dbReference type="Proteomes" id="UP000307140"/>
    </source>
</evidence>
<keyword evidence="1" id="KW-0812">Transmembrane</keyword>